<proteinExistence type="predicted"/>
<evidence type="ECO:0000313" key="1">
    <source>
        <dbReference type="EMBL" id="MBD8890043.1"/>
    </source>
</evidence>
<name>A0ABR9CH00_9HYPH</name>
<dbReference type="RefSeq" id="WP_192145443.1">
    <property type="nucleotide sequence ID" value="NZ_JACYXI010000001.1"/>
</dbReference>
<comment type="caution">
    <text evidence="1">The sequence shown here is derived from an EMBL/GenBank/DDBJ whole genome shotgun (WGS) entry which is preliminary data.</text>
</comment>
<dbReference type="Proteomes" id="UP000632063">
    <property type="component" value="Unassembled WGS sequence"/>
</dbReference>
<gene>
    <name evidence="1" type="ORF">IG616_00665</name>
</gene>
<dbReference type="EMBL" id="JACYXI010000001">
    <property type="protein sequence ID" value="MBD8890043.1"/>
    <property type="molecule type" value="Genomic_DNA"/>
</dbReference>
<evidence type="ECO:0008006" key="3">
    <source>
        <dbReference type="Google" id="ProtNLM"/>
    </source>
</evidence>
<evidence type="ECO:0000313" key="2">
    <source>
        <dbReference type="Proteomes" id="UP000632063"/>
    </source>
</evidence>
<sequence length="70" mass="8050">MSDLQAFISRETEFYADYFSEGGSLVFSSFLDAVLSGYDDKIHCSDFTEDERDEILLNALRMMQMMDMAV</sequence>
<protein>
    <recommendedName>
        <fullName evidence="3">Colicin D immunity protein domain-containing protein</fullName>
    </recommendedName>
</protein>
<keyword evidence="2" id="KW-1185">Reference proteome</keyword>
<organism evidence="1 2">
    <name type="scientific">Roseibium litorale</name>
    <dbReference type="NCBI Taxonomy" id="2803841"/>
    <lineage>
        <taxon>Bacteria</taxon>
        <taxon>Pseudomonadati</taxon>
        <taxon>Pseudomonadota</taxon>
        <taxon>Alphaproteobacteria</taxon>
        <taxon>Hyphomicrobiales</taxon>
        <taxon>Stappiaceae</taxon>
        <taxon>Roseibium</taxon>
    </lineage>
</organism>
<reference evidence="1 2" key="2">
    <citation type="journal article" date="2021" name="Int. J. Syst. Evol. Microbiol.">
        <title>Roseibium litorale sp. nov., isolated from a tidal flat sediment and proposal for the reclassification of Labrenzia polysiphoniae as Roseibium polysiphoniae comb. nov.</title>
        <authorList>
            <person name="Liu Y."/>
            <person name="Pei T."/>
            <person name="Du J."/>
            <person name="Chao M."/>
            <person name="Deng M.R."/>
            <person name="Zhu H."/>
        </authorList>
    </citation>
    <scope>NUCLEOTIDE SEQUENCE [LARGE SCALE GENOMIC DNA]</scope>
    <source>
        <strain evidence="1 2">4C16A</strain>
    </source>
</reference>
<accession>A0ABR9CH00</accession>
<reference evidence="2" key="1">
    <citation type="submission" date="2020-09" db="EMBL/GenBank/DDBJ databases">
        <title>The genome sequence of strain Labrenzia suaedae 4C16A.</title>
        <authorList>
            <person name="Liu Y."/>
        </authorList>
    </citation>
    <scope>NUCLEOTIDE SEQUENCE [LARGE SCALE GENOMIC DNA]</scope>
    <source>
        <strain evidence="2">4C16A</strain>
    </source>
</reference>